<dbReference type="Proteomes" id="UP000314294">
    <property type="component" value="Unassembled WGS sequence"/>
</dbReference>
<protein>
    <submittedName>
        <fullName evidence="1">Uncharacterized protein</fullName>
    </submittedName>
</protein>
<dbReference type="EMBL" id="SRLO01000164">
    <property type="protein sequence ID" value="TNN70372.1"/>
    <property type="molecule type" value="Genomic_DNA"/>
</dbReference>
<evidence type="ECO:0000313" key="2">
    <source>
        <dbReference type="Proteomes" id="UP000314294"/>
    </source>
</evidence>
<comment type="caution">
    <text evidence="1">The sequence shown here is derived from an EMBL/GenBank/DDBJ whole genome shotgun (WGS) entry which is preliminary data.</text>
</comment>
<keyword evidence="2" id="KW-1185">Reference proteome</keyword>
<name>A0A4Z2HZJ5_9TELE</name>
<accession>A0A4Z2HZJ5</accession>
<proteinExistence type="predicted"/>
<dbReference type="AlphaFoldDB" id="A0A4Z2HZJ5"/>
<reference evidence="1 2" key="1">
    <citation type="submission" date="2019-03" db="EMBL/GenBank/DDBJ databases">
        <title>First draft genome of Liparis tanakae, snailfish: a comprehensive survey of snailfish specific genes.</title>
        <authorList>
            <person name="Kim W."/>
            <person name="Song I."/>
            <person name="Jeong J.-H."/>
            <person name="Kim D."/>
            <person name="Kim S."/>
            <person name="Ryu S."/>
            <person name="Song J.Y."/>
            <person name="Lee S.K."/>
        </authorList>
    </citation>
    <scope>NUCLEOTIDE SEQUENCE [LARGE SCALE GENOMIC DNA]</scope>
    <source>
        <tissue evidence="1">Muscle</tissue>
    </source>
</reference>
<sequence length="67" mass="7348">MDAGLIPGALNASQDVSAVQQESCSMPLDCYCYSWPVETCFPQLLLFSPHSTNLLPGARLWSSGQEW</sequence>
<gene>
    <name evidence="1" type="ORF">EYF80_019398</name>
</gene>
<evidence type="ECO:0000313" key="1">
    <source>
        <dbReference type="EMBL" id="TNN70372.1"/>
    </source>
</evidence>
<organism evidence="1 2">
    <name type="scientific">Liparis tanakae</name>
    <name type="common">Tanaka's snailfish</name>
    <dbReference type="NCBI Taxonomy" id="230148"/>
    <lineage>
        <taxon>Eukaryota</taxon>
        <taxon>Metazoa</taxon>
        <taxon>Chordata</taxon>
        <taxon>Craniata</taxon>
        <taxon>Vertebrata</taxon>
        <taxon>Euteleostomi</taxon>
        <taxon>Actinopterygii</taxon>
        <taxon>Neopterygii</taxon>
        <taxon>Teleostei</taxon>
        <taxon>Neoteleostei</taxon>
        <taxon>Acanthomorphata</taxon>
        <taxon>Eupercaria</taxon>
        <taxon>Perciformes</taxon>
        <taxon>Cottioidei</taxon>
        <taxon>Cottales</taxon>
        <taxon>Liparidae</taxon>
        <taxon>Liparis</taxon>
    </lineage>
</organism>